<evidence type="ECO:0000313" key="3">
    <source>
        <dbReference type="EMBL" id="AGA68502.1"/>
    </source>
</evidence>
<dbReference type="EMBL" id="CP003344">
    <property type="protein sequence ID" value="AGA68502.1"/>
    <property type="molecule type" value="Genomic_DNA"/>
</dbReference>
<name>L0F5S1_DESDL</name>
<reference evidence="4" key="1">
    <citation type="submission" date="2012-02" db="EMBL/GenBank/DDBJ databases">
        <title>Complete sequence of Desulfitobacterium dichloroeliminans LMG P-21439.</title>
        <authorList>
            <person name="Lucas S."/>
            <person name="Han J."/>
            <person name="Lapidus A."/>
            <person name="Cheng J.-F."/>
            <person name="Goodwin L."/>
            <person name="Pitluck S."/>
            <person name="Peters L."/>
            <person name="Ovchinnikova G."/>
            <person name="Teshima H."/>
            <person name="Detter J.C."/>
            <person name="Han C."/>
            <person name="Tapia R."/>
            <person name="Land M."/>
            <person name="Hauser L."/>
            <person name="Kyrpides N."/>
            <person name="Ivanova N."/>
            <person name="Pagani I."/>
            <person name="Kruse T."/>
            <person name="de Vos W.M."/>
            <person name="Boon N."/>
            <person name="Smidt H."/>
            <person name="Woyke T."/>
        </authorList>
    </citation>
    <scope>NUCLEOTIDE SEQUENCE [LARGE SCALE GENOMIC DNA]</scope>
    <source>
        <strain evidence="4">LMG P-21439 / DCA1</strain>
    </source>
</reference>
<dbReference type="Proteomes" id="UP000010797">
    <property type="component" value="Chromosome"/>
</dbReference>
<dbReference type="InterPro" id="IPR043726">
    <property type="entry name" value="LiaI-LiaF-like_TM1"/>
</dbReference>
<dbReference type="RefSeq" id="WP_015261501.1">
    <property type="nucleotide sequence ID" value="NC_019903.1"/>
</dbReference>
<gene>
    <name evidence="3" type="ordered locus">Desdi_0983</name>
</gene>
<keyword evidence="4" id="KW-1185">Reference proteome</keyword>
<feature type="transmembrane region" description="Helical" evidence="1">
    <location>
        <begin position="33"/>
        <end position="53"/>
    </location>
</feature>
<dbReference type="KEGG" id="ddl:Desdi_0983"/>
<protein>
    <recommendedName>
        <fullName evidence="2">LiaI-LiaF-like transmembrane region domain-containing protein</fullName>
    </recommendedName>
</protein>
<accession>L0F5S1</accession>
<dbReference type="Pfam" id="PF18917">
    <property type="entry name" value="LiaI-LiaF-like_TM1"/>
    <property type="match status" value="1"/>
</dbReference>
<feature type="domain" description="LiaI-LiaF-like transmembrane region" evidence="2">
    <location>
        <begin position="9"/>
        <end position="53"/>
    </location>
</feature>
<feature type="transmembrane region" description="Helical" evidence="1">
    <location>
        <begin position="60"/>
        <end position="77"/>
    </location>
</feature>
<evidence type="ECO:0000256" key="1">
    <source>
        <dbReference type="SAM" id="Phobius"/>
    </source>
</evidence>
<keyword evidence="1" id="KW-0812">Transmembrane</keyword>
<dbReference type="AlphaFoldDB" id="L0F5S1"/>
<dbReference type="OrthoDB" id="1950287at2"/>
<keyword evidence="1" id="KW-1133">Transmembrane helix</keyword>
<feature type="transmembrane region" description="Helical" evidence="1">
    <location>
        <begin position="7"/>
        <end position="27"/>
    </location>
</feature>
<proteinExistence type="predicted"/>
<dbReference type="eggNOG" id="ENOG503330J">
    <property type="taxonomic scope" value="Bacteria"/>
</dbReference>
<organism evidence="3 4">
    <name type="scientific">Desulfitobacterium dichloroeliminans (strain LMG P-21439 / DCA1)</name>
    <dbReference type="NCBI Taxonomy" id="871963"/>
    <lineage>
        <taxon>Bacteria</taxon>
        <taxon>Bacillati</taxon>
        <taxon>Bacillota</taxon>
        <taxon>Clostridia</taxon>
        <taxon>Eubacteriales</taxon>
        <taxon>Desulfitobacteriaceae</taxon>
        <taxon>Desulfitobacterium</taxon>
    </lineage>
</organism>
<dbReference type="STRING" id="871963.Desdi_0983"/>
<evidence type="ECO:0000313" key="4">
    <source>
        <dbReference type="Proteomes" id="UP000010797"/>
    </source>
</evidence>
<keyword evidence="1" id="KW-0472">Membrane</keyword>
<evidence type="ECO:0000259" key="2">
    <source>
        <dbReference type="Pfam" id="PF18917"/>
    </source>
</evidence>
<dbReference type="HOGENOM" id="CLU_073800_0_0_9"/>
<sequence>MRQAVDSVFKGLFLILLGLVFLANMYGFLPWDFWSNVVDLWPLLLIFAGVALLLNKRIPFSSILIVFLLALVGYSFVQSSPSLTSKLPQGKVSGGQFIEISAPLEENVKKAELILNLGGVTMDVQGIEGESQSDQVVNGSYTWRGRMGSGQPEFSHKTSGDTTRVQFNSEKRTGSGESKIQLNLSDQVLYNRVNLNSGAVSGTMDFSRLRIEDLEINSGASDIQLRFGDTGVTTKVELSTGATELDLVVPENIGLKINISGIASETNFAGDGLILSSEDWVTPNYNDAKTKIEMDISMVAGKVNLERLTVPGDSTEDTQSRQTKTW</sequence>